<dbReference type="EMBL" id="BPLR01000259">
    <property type="protein sequence ID" value="GIY93343.1"/>
    <property type="molecule type" value="Genomic_DNA"/>
</dbReference>
<organism evidence="1 2">
    <name type="scientific">Caerostris extrusa</name>
    <name type="common">Bark spider</name>
    <name type="synonym">Caerostris bankana</name>
    <dbReference type="NCBI Taxonomy" id="172846"/>
    <lineage>
        <taxon>Eukaryota</taxon>
        <taxon>Metazoa</taxon>
        <taxon>Ecdysozoa</taxon>
        <taxon>Arthropoda</taxon>
        <taxon>Chelicerata</taxon>
        <taxon>Arachnida</taxon>
        <taxon>Araneae</taxon>
        <taxon>Araneomorphae</taxon>
        <taxon>Entelegynae</taxon>
        <taxon>Araneoidea</taxon>
        <taxon>Araneidae</taxon>
        <taxon>Caerostris</taxon>
    </lineage>
</organism>
<evidence type="ECO:0000313" key="2">
    <source>
        <dbReference type="Proteomes" id="UP001054945"/>
    </source>
</evidence>
<evidence type="ECO:0000313" key="1">
    <source>
        <dbReference type="EMBL" id="GIY93343.1"/>
    </source>
</evidence>
<comment type="caution">
    <text evidence="1">The sequence shown here is derived from an EMBL/GenBank/DDBJ whole genome shotgun (WGS) entry which is preliminary data.</text>
</comment>
<name>A0AAV4XFB2_CAEEX</name>
<gene>
    <name evidence="1" type="ORF">CEXT_480361</name>
</gene>
<protein>
    <submittedName>
        <fullName evidence="1">Uncharacterized protein</fullName>
    </submittedName>
</protein>
<accession>A0AAV4XFB2</accession>
<dbReference type="Proteomes" id="UP001054945">
    <property type="component" value="Unassembled WGS sequence"/>
</dbReference>
<keyword evidence="2" id="KW-1185">Reference proteome</keyword>
<proteinExistence type="predicted"/>
<reference evidence="1 2" key="1">
    <citation type="submission" date="2021-06" db="EMBL/GenBank/DDBJ databases">
        <title>Caerostris extrusa draft genome.</title>
        <authorList>
            <person name="Kono N."/>
            <person name="Arakawa K."/>
        </authorList>
    </citation>
    <scope>NUCLEOTIDE SEQUENCE [LARGE SCALE GENOMIC DNA]</scope>
</reference>
<sequence>MVHLKTFLCSHKSVPTVYLCKKRCLLTGSGCGWGSDPPAQCAKRKHVSPVIILQGTRQKCSPPLLARGGKVLQTMKT</sequence>
<dbReference type="AlphaFoldDB" id="A0AAV4XFB2"/>